<sequence length="101" mass="11527">MIKHVVMWKLKEFDESSKKLENALQIKTRLEILKNDIPEIQSIEVGINSKAAPIGNYDVVLTVICKDFKELKTYAQNPLHLKVGEFIKSVVETRVAVDCEI</sequence>
<feature type="domain" description="Stress-response A/B barrel" evidence="1">
    <location>
        <begin position="2"/>
        <end position="99"/>
    </location>
</feature>
<comment type="caution">
    <text evidence="2">The sequence shown here is derived from an EMBL/GenBank/DDBJ whole genome shotgun (WGS) entry which is preliminary data.</text>
</comment>
<evidence type="ECO:0000259" key="1">
    <source>
        <dbReference type="PROSITE" id="PS51502"/>
    </source>
</evidence>
<dbReference type="Pfam" id="PF07876">
    <property type="entry name" value="Dabb"/>
    <property type="match status" value="1"/>
</dbReference>
<name>A0ABT4D2V9_9CLOT</name>
<dbReference type="InterPro" id="IPR013097">
    <property type="entry name" value="Dabb"/>
</dbReference>
<keyword evidence="3" id="KW-1185">Reference proteome</keyword>
<proteinExistence type="predicted"/>
<evidence type="ECO:0000313" key="2">
    <source>
        <dbReference type="EMBL" id="MCY6485576.1"/>
    </source>
</evidence>
<evidence type="ECO:0000313" key="3">
    <source>
        <dbReference type="Proteomes" id="UP001078443"/>
    </source>
</evidence>
<organism evidence="2 3">
    <name type="scientific">Clostridium aestuarii</name>
    <dbReference type="NCBI Taxonomy" id="338193"/>
    <lineage>
        <taxon>Bacteria</taxon>
        <taxon>Bacillati</taxon>
        <taxon>Bacillota</taxon>
        <taxon>Clostridia</taxon>
        <taxon>Eubacteriales</taxon>
        <taxon>Clostridiaceae</taxon>
        <taxon>Clostridium</taxon>
    </lineage>
</organism>
<dbReference type="InterPro" id="IPR011008">
    <property type="entry name" value="Dimeric_a/b-barrel"/>
</dbReference>
<dbReference type="PROSITE" id="PS51502">
    <property type="entry name" value="S_R_A_B_BARREL"/>
    <property type="match status" value="1"/>
</dbReference>
<dbReference type="Gene3D" id="3.30.70.100">
    <property type="match status" value="1"/>
</dbReference>
<dbReference type="Proteomes" id="UP001078443">
    <property type="component" value="Unassembled WGS sequence"/>
</dbReference>
<dbReference type="SUPFAM" id="SSF54909">
    <property type="entry name" value="Dimeric alpha+beta barrel"/>
    <property type="match status" value="1"/>
</dbReference>
<gene>
    <name evidence="2" type="ORF">OW763_14675</name>
</gene>
<dbReference type="PANTHER" id="PTHR37832:SF1">
    <property type="entry name" value="STRESS-RESPONSE A_B BARREL DOMAIN-CONTAINING PROTEIN"/>
    <property type="match status" value="1"/>
</dbReference>
<dbReference type="PANTHER" id="PTHR37832">
    <property type="entry name" value="BLL2683 PROTEIN"/>
    <property type="match status" value="1"/>
</dbReference>
<protein>
    <submittedName>
        <fullName evidence="2">Dabb family protein</fullName>
    </submittedName>
</protein>
<reference evidence="2" key="1">
    <citation type="submission" date="2022-12" db="EMBL/GenBank/DDBJ databases">
        <authorList>
            <person name="Wang J."/>
        </authorList>
    </citation>
    <scope>NUCLEOTIDE SEQUENCE</scope>
    <source>
        <strain evidence="2">HY-45-18</strain>
    </source>
</reference>
<dbReference type="EMBL" id="JAPQER010000008">
    <property type="protein sequence ID" value="MCY6485576.1"/>
    <property type="molecule type" value="Genomic_DNA"/>
</dbReference>
<accession>A0ABT4D2V9</accession>
<dbReference type="SMART" id="SM00886">
    <property type="entry name" value="Dabb"/>
    <property type="match status" value="1"/>
</dbReference>
<dbReference type="RefSeq" id="WP_268042023.1">
    <property type="nucleotide sequence ID" value="NZ_JAPQER010000008.1"/>
</dbReference>